<feature type="transmembrane region" description="Helical" evidence="8">
    <location>
        <begin position="225"/>
        <end position="243"/>
    </location>
</feature>
<feature type="transmembrane region" description="Helical" evidence="8">
    <location>
        <begin position="186"/>
        <end position="205"/>
    </location>
</feature>
<feature type="transmembrane region" description="Helical" evidence="8">
    <location>
        <begin position="40"/>
        <end position="59"/>
    </location>
</feature>
<comment type="subcellular location">
    <subcellularLocation>
        <location evidence="1">Cell membrane</location>
        <topology evidence="1">Multi-pass membrane protein</topology>
    </subcellularLocation>
</comment>
<organism evidence="9 10">
    <name type="scientific">Paenibacillus solani</name>
    <dbReference type="NCBI Taxonomy" id="1705565"/>
    <lineage>
        <taxon>Bacteria</taxon>
        <taxon>Bacillati</taxon>
        <taxon>Bacillota</taxon>
        <taxon>Bacilli</taxon>
        <taxon>Bacillales</taxon>
        <taxon>Paenibacillaceae</taxon>
        <taxon>Paenibacillus</taxon>
    </lineage>
</organism>
<feature type="transmembrane region" description="Helical" evidence="8">
    <location>
        <begin position="336"/>
        <end position="357"/>
    </location>
</feature>
<sequence length="432" mass="45245">MQREIQVDEKLPWGPGFLLSLQHLFAMFGSTVLVPNLFGVDPGMILLMNGIGTLLYILLCKGKIPAYLGSSFAFIAPVLIVLAEDPDANYSKALGAFIVTGIIFCVVGLIVKYAGTKWIDFVFPPAVMGAIIAMIGLELVPVAAGMAGFLPEEGQSIDPKIITISLVTLGVTVLGSVLFRGFAKIIHILIGIAVGYGLSFALGVVDTEKIANAKFLSAPELTTPVFDSGAIWTIIPVAIVVIVEHIGHLLVTSNIVGKDLSKDPGLHRSLLGNGISTILSGFVGSTPNTTYGENIGVMALTKVYSVFVIGGAAVIAIVLSFSGTFSAVVANIPVPVMGGVSLLLFGVIAASGLRIFVEQKVDFSKASNMILATLVLVTGISGVTLKFGTVELKGMALATIVGVLMALLFKVFELTGLSNEKNNEPLVEKTPD</sequence>
<dbReference type="Pfam" id="PF00860">
    <property type="entry name" value="Xan_ur_permease"/>
    <property type="match status" value="1"/>
</dbReference>
<dbReference type="GO" id="GO:0042907">
    <property type="term" value="F:xanthine transmembrane transporter activity"/>
    <property type="evidence" value="ECO:0007669"/>
    <property type="project" value="TreeGrafter"/>
</dbReference>
<dbReference type="InterPro" id="IPR006042">
    <property type="entry name" value="Xan_ur_permease"/>
</dbReference>
<keyword evidence="4" id="KW-1003">Cell membrane</keyword>
<dbReference type="PATRIC" id="fig|1705565.3.peg.2511"/>
<feature type="transmembrane region" description="Helical" evidence="8">
    <location>
        <begin position="12"/>
        <end position="34"/>
    </location>
</feature>
<proteinExistence type="inferred from homology"/>
<feature type="transmembrane region" description="Helical" evidence="8">
    <location>
        <begin position="394"/>
        <end position="412"/>
    </location>
</feature>
<feature type="transmembrane region" description="Helical" evidence="8">
    <location>
        <begin position="126"/>
        <end position="149"/>
    </location>
</feature>
<dbReference type="PROSITE" id="PS01116">
    <property type="entry name" value="XANTH_URACIL_PERMASE"/>
    <property type="match status" value="1"/>
</dbReference>
<dbReference type="InterPro" id="IPR006043">
    <property type="entry name" value="NCS2"/>
</dbReference>
<dbReference type="NCBIfam" id="TIGR00801">
    <property type="entry name" value="ncs2"/>
    <property type="match status" value="1"/>
</dbReference>
<dbReference type="PANTHER" id="PTHR42810">
    <property type="entry name" value="PURINE PERMEASE C1399.01C-RELATED"/>
    <property type="match status" value="1"/>
</dbReference>
<evidence type="ECO:0000256" key="4">
    <source>
        <dbReference type="ARBA" id="ARBA00022475"/>
    </source>
</evidence>
<feature type="transmembrane region" description="Helical" evidence="8">
    <location>
        <begin position="66"/>
        <end position="83"/>
    </location>
</feature>
<feature type="transmembrane region" description="Helical" evidence="8">
    <location>
        <begin position="303"/>
        <end position="330"/>
    </location>
</feature>
<dbReference type="NCBIfam" id="NF037981">
    <property type="entry name" value="NCS2_1"/>
    <property type="match status" value="1"/>
</dbReference>
<evidence type="ECO:0000313" key="10">
    <source>
        <dbReference type="Proteomes" id="UP000036932"/>
    </source>
</evidence>
<keyword evidence="3" id="KW-0813">Transport</keyword>
<evidence type="ECO:0000256" key="2">
    <source>
        <dbReference type="ARBA" id="ARBA00008821"/>
    </source>
</evidence>
<evidence type="ECO:0000256" key="7">
    <source>
        <dbReference type="ARBA" id="ARBA00023136"/>
    </source>
</evidence>
<feature type="transmembrane region" description="Helical" evidence="8">
    <location>
        <begin position="161"/>
        <end position="179"/>
    </location>
</feature>
<dbReference type="AlphaFoldDB" id="A0A0M1P164"/>
<evidence type="ECO:0000256" key="3">
    <source>
        <dbReference type="ARBA" id="ARBA00022448"/>
    </source>
</evidence>
<keyword evidence="6 8" id="KW-1133">Transmembrane helix</keyword>
<dbReference type="GO" id="GO:0005886">
    <property type="term" value="C:plasma membrane"/>
    <property type="evidence" value="ECO:0007669"/>
    <property type="project" value="UniProtKB-SubCell"/>
</dbReference>
<accession>A0A0M1P164</accession>
<feature type="transmembrane region" description="Helical" evidence="8">
    <location>
        <begin position="95"/>
        <end position="114"/>
    </location>
</feature>
<dbReference type="Proteomes" id="UP000036932">
    <property type="component" value="Unassembled WGS sequence"/>
</dbReference>
<dbReference type="EMBL" id="LIUT01000001">
    <property type="protein sequence ID" value="KOR88243.1"/>
    <property type="molecule type" value="Genomic_DNA"/>
</dbReference>
<evidence type="ECO:0000256" key="6">
    <source>
        <dbReference type="ARBA" id="ARBA00022989"/>
    </source>
</evidence>
<comment type="caution">
    <text evidence="9">The sequence shown here is derived from an EMBL/GenBank/DDBJ whole genome shotgun (WGS) entry which is preliminary data.</text>
</comment>
<evidence type="ECO:0000256" key="5">
    <source>
        <dbReference type="ARBA" id="ARBA00022692"/>
    </source>
</evidence>
<comment type="similarity">
    <text evidence="2">Belongs to the nucleobase:cation symporter-2 (NCS2) (TC 2.A.40) family.</text>
</comment>
<dbReference type="RefSeq" id="WP_054401314.1">
    <property type="nucleotide sequence ID" value="NZ_LIUT01000001.1"/>
</dbReference>
<keyword evidence="7 8" id="KW-0472">Membrane</keyword>
<evidence type="ECO:0000256" key="1">
    <source>
        <dbReference type="ARBA" id="ARBA00004651"/>
    </source>
</evidence>
<name>A0A0M1P164_9BACL</name>
<keyword evidence="10" id="KW-1185">Reference proteome</keyword>
<evidence type="ECO:0000313" key="9">
    <source>
        <dbReference type="EMBL" id="KOR88243.1"/>
    </source>
</evidence>
<keyword evidence="5 8" id="KW-0812">Transmembrane</keyword>
<protein>
    <submittedName>
        <fullName evidence="9">Uracil transporter</fullName>
    </submittedName>
</protein>
<reference evidence="10" key="1">
    <citation type="submission" date="2015-08" db="EMBL/GenBank/DDBJ databases">
        <title>Genome sequencing project for genomic taxonomy and phylogenomics of Bacillus-like bacteria.</title>
        <authorList>
            <person name="Liu B."/>
            <person name="Wang J."/>
            <person name="Zhu Y."/>
            <person name="Liu G."/>
            <person name="Chen Q."/>
            <person name="Chen Z."/>
            <person name="Lan J."/>
            <person name="Che J."/>
            <person name="Ge C."/>
            <person name="Shi H."/>
            <person name="Pan Z."/>
            <person name="Liu X."/>
        </authorList>
    </citation>
    <scope>NUCLEOTIDE SEQUENCE [LARGE SCALE GENOMIC DNA]</scope>
    <source>
        <strain evidence="10">FJAT-22460</strain>
    </source>
</reference>
<gene>
    <name evidence="9" type="ORF">AM231_03205</name>
</gene>
<dbReference type="PANTHER" id="PTHR42810:SF4">
    <property type="entry name" value="URIC ACID TRANSPORTER UACT"/>
    <property type="match status" value="1"/>
</dbReference>
<dbReference type="NCBIfam" id="NF007995">
    <property type="entry name" value="PRK10720.1"/>
    <property type="match status" value="1"/>
</dbReference>
<dbReference type="OrthoDB" id="9779092at2"/>
<feature type="transmembrane region" description="Helical" evidence="8">
    <location>
        <begin position="369"/>
        <end position="388"/>
    </location>
</feature>
<evidence type="ECO:0000256" key="8">
    <source>
        <dbReference type="SAM" id="Phobius"/>
    </source>
</evidence>